<keyword evidence="3" id="KW-1185">Reference proteome</keyword>
<comment type="caution">
    <text evidence="2">The sequence shown here is derived from an EMBL/GenBank/DDBJ whole genome shotgun (WGS) entry which is preliminary data.</text>
</comment>
<gene>
    <name evidence="2" type="ORF">DY000_02042241</name>
</gene>
<accession>A0ABQ7B672</accession>
<name>A0ABQ7B672_BRACR</name>
<evidence type="ECO:0000313" key="2">
    <source>
        <dbReference type="EMBL" id="KAF3527748.1"/>
    </source>
</evidence>
<feature type="compositionally biased region" description="Basic and acidic residues" evidence="1">
    <location>
        <begin position="170"/>
        <end position="183"/>
    </location>
</feature>
<dbReference type="InterPro" id="IPR039280">
    <property type="entry name" value="VUP"/>
</dbReference>
<protein>
    <submittedName>
        <fullName evidence="2">Uncharacterized protein</fullName>
    </submittedName>
</protein>
<dbReference type="PANTHER" id="PTHR33974">
    <property type="entry name" value="VASCULAR-RELATED UNKNOWN PROTEIN 1-RELATED"/>
    <property type="match status" value="1"/>
</dbReference>
<dbReference type="EMBL" id="QGKV02001507">
    <property type="protein sequence ID" value="KAF3527748.1"/>
    <property type="molecule type" value="Genomic_DNA"/>
</dbReference>
<feature type="region of interest" description="Disordered" evidence="1">
    <location>
        <begin position="147"/>
        <end position="183"/>
    </location>
</feature>
<reference evidence="2 3" key="1">
    <citation type="journal article" date="2020" name="BMC Genomics">
        <title>Intraspecific diversification of the crop wild relative Brassica cretica Lam. using demographic model selection.</title>
        <authorList>
            <person name="Kioukis A."/>
            <person name="Michalopoulou V.A."/>
            <person name="Briers L."/>
            <person name="Pirintsos S."/>
            <person name="Studholme D.J."/>
            <person name="Pavlidis P."/>
            <person name="Sarris P.F."/>
        </authorList>
    </citation>
    <scope>NUCLEOTIDE SEQUENCE [LARGE SCALE GENOMIC DNA]</scope>
    <source>
        <strain evidence="3">cv. PFS-1207/04</strain>
    </source>
</reference>
<evidence type="ECO:0000256" key="1">
    <source>
        <dbReference type="SAM" id="MobiDB-lite"/>
    </source>
</evidence>
<proteinExistence type="predicted"/>
<sequence>MENSALSNCVRRTIFSTQQRTIQEGLEESSWTIYFETENRTCHDDNSSMISDAASPMAYVEEDTASSPSKRTKIQPLFIKLFSKKVQMENSALSNCVRRTIFSTQQRTIQEGLEESSWTIYFETENRTCHDDNSSMISDAASPMAYVEEDTASSPSKRTKGYSEMEDNTTEEKNTNNAKTEEKGLNKKGIINEDYCAELKKRGLCLVPLSMLSNYIG</sequence>
<evidence type="ECO:0000313" key="3">
    <source>
        <dbReference type="Proteomes" id="UP000266723"/>
    </source>
</evidence>
<organism evidence="2 3">
    <name type="scientific">Brassica cretica</name>
    <name type="common">Mustard</name>
    <dbReference type="NCBI Taxonomy" id="69181"/>
    <lineage>
        <taxon>Eukaryota</taxon>
        <taxon>Viridiplantae</taxon>
        <taxon>Streptophyta</taxon>
        <taxon>Embryophyta</taxon>
        <taxon>Tracheophyta</taxon>
        <taxon>Spermatophyta</taxon>
        <taxon>Magnoliopsida</taxon>
        <taxon>eudicotyledons</taxon>
        <taxon>Gunneridae</taxon>
        <taxon>Pentapetalae</taxon>
        <taxon>rosids</taxon>
        <taxon>malvids</taxon>
        <taxon>Brassicales</taxon>
        <taxon>Brassicaceae</taxon>
        <taxon>Brassiceae</taxon>
        <taxon>Brassica</taxon>
    </lineage>
</organism>
<dbReference type="PANTHER" id="PTHR33974:SF9">
    <property type="entry name" value="VASCULAR-RELATED UNKNOWN PROTEIN 3"/>
    <property type="match status" value="1"/>
</dbReference>
<dbReference type="Proteomes" id="UP000266723">
    <property type="component" value="Unassembled WGS sequence"/>
</dbReference>